<dbReference type="KEGG" id="mmag:MMAD_12930"/>
<organism evidence="2 3">
    <name type="scientific">Mycolicibacterium madagascariense</name>
    <dbReference type="NCBI Taxonomy" id="212765"/>
    <lineage>
        <taxon>Bacteria</taxon>
        <taxon>Bacillati</taxon>
        <taxon>Actinomycetota</taxon>
        <taxon>Actinomycetes</taxon>
        <taxon>Mycobacteriales</taxon>
        <taxon>Mycobacteriaceae</taxon>
        <taxon>Mycolicibacterium</taxon>
    </lineage>
</organism>
<evidence type="ECO:0000313" key="3">
    <source>
        <dbReference type="Proteomes" id="UP000466517"/>
    </source>
</evidence>
<dbReference type="AlphaFoldDB" id="A0A7I7XE82"/>
<feature type="region of interest" description="Disordered" evidence="1">
    <location>
        <begin position="47"/>
        <end position="101"/>
    </location>
</feature>
<evidence type="ECO:0000256" key="1">
    <source>
        <dbReference type="SAM" id="MobiDB-lite"/>
    </source>
</evidence>
<keyword evidence="3" id="KW-1185">Reference proteome</keyword>
<dbReference type="Proteomes" id="UP000466517">
    <property type="component" value="Chromosome"/>
</dbReference>
<gene>
    <name evidence="2" type="ORF">MMAD_12930</name>
</gene>
<proteinExistence type="predicted"/>
<reference evidence="2 3" key="1">
    <citation type="journal article" date="2019" name="Emerg. Microbes Infect.">
        <title>Comprehensive subspecies identification of 175 nontuberculous mycobacteria species based on 7547 genomic profiles.</title>
        <authorList>
            <person name="Matsumoto Y."/>
            <person name="Kinjo T."/>
            <person name="Motooka D."/>
            <person name="Nabeya D."/>
            <person name="Jung N."/>
            <person name="Uechi K."/>
            <person name="Horii T."/>
            <person name="Iida T."/>
            <person name="Fujita J."/>
            <person name="Nakamura S."/>
        </authorList>
    </citation>
    <scope>NUCLEOTIDE SEQUENCE [LARGE SCALE GENOMIC DNA]</scope>
    <source>
        <strain evidence="2 3">JCM 13574</strain>
    </source>
</reference>
<dbReference type="EMBL" id="AP022610">
    <property type="protein sequence ID" value="BBZ26998.1"/>
    <property type="molecule type" value="Genomic_DNA"/>
</dbReference>
<sequence length="101" mass="11025">MIRPKSMATVVVCFDGVASRASYPSEAFVTMASVRSGMISETAPTKVVLPAPKPPEMTIFVADERSREDPEPDERSREDPGPDERSRGNPEPDERCGSECP</sequence>
<accession>A0A7I7XE82</accession>
<name>A0A7I7XE82_9MYCO</name>
<protein>
    <submittedName>
        <fullName evidence="2">Uncharacterized protein</fullName>
    </submittedName>
</protein>
<evidence type="ECO:0000313" key="2">
    <source>
        <dbReference type="EMBL" id="BBZ26998.1"/>
    </source>
</evidence>
<feature type="compositionally biased region" description="Basic and acidic residues" evidence="1">
    <location>
        <begin position="62"/>
        <end position="101"/>
    </location>
</feature>